<dbReference type="GO" id="GO:0015628">
    <property type="term" value="P:protein secretion by the type II secretion system"/>
    <property type="evidence" value="ECO:0007669"/>
    <property type="project" value="TreeGrafter"/>
</dbReference>
<sequence>MPGKGNKSLSFAALAALYLLLCVGSLWGCSLQQEEQVLEEAKIQEADAGEEDSPDPEGSAAGENEGEDSAPGGQSDRVVVHVCGQVAAPGVYELAEGSRIYEAIEAAGGVNGQAAPEGLNQAACVEDGQQIYVPSVQELQDNSFTAAGDSGAAEDGRVNINTAQAEELMTLSGIGEAKAAAIIQYREENGGFQSIEELMEISGIKEGVFEKIKDQIKV</sequence>
<dbReference type="GO" id="GO:0015627">
    <property type="term" value="C:type II protein secretion system complex"/>
    <property type="evidence" value="ECO:0007669"/>
    <property type="project" value="TreeGrafter"/>
</dbReference>
<dbReference type="InterPro" id="IPR004509">
    <property type="entry name" value="Competence_ComEA_HhH"/>
</dbReference>
<dbReference type="AlphaFoldDB" id="A0A9D2VVX8"/>
<feature type="domain" description="Helix-hairpin-helix DNA-binding motif class 1" evidence="2">
    <location>
        <begin position="196"/>
        <end position="215"/>
    </location>
</feature>
<protein>
    <submittedName>
        <fullName evidence="3">ComEA family DNA-binding protein</fullName>
    </submittedName>
</protein>
<dbReference type="EMBL" id="DYXE01000009">
    <property type="protein sequence ID" value="HJH48824.1"/>
    <property type="molecule type" value="Genomic_DNA"/>
</dbReference>
<dbReference type="SUPFAM" id="SSF47781">
    <property type="entry name" value="RuvA domain 2-like"/>
    <property type="match status" value="1"/>
</dbReference>
<name>A0A9D2VVX8_9FIRM</name>
<dbReference type="Proteomes" id="UP000813420">
    <property type="component" value="Unassembled WGS sequence"/>
</dbReference>
<dbReference type="PANTHER" id="PTHR21180:SF32">
    <property type="entry name" value="ENDONUCLEASE_EXONUCLEASE_PHOSPHATASE FAMILY DOMAIN-CONTAINING PROTEIN 1"/>
    <property type="match status" value="1"/>
</dbReference>
<accession>A0A9D2VVX8</accession>
<evidence type="ECO:0000313" key="3">
    <source>
        <dbReference type="EMBL" id="HJH48824.1"/>
    </source>
</evidence>
<dbReference type="GO" id="GO:0006281">
    <property type="term" value="P:DNA repair"/>
    <property type="evidence" value="ECO:0007669"/>
    <property type="project" value="InterPro"/>
</dbReference>
<dbReference type="NCBIfam" id="TIGR00426">
    <property type="entry name" value="competence protein ComEA helix-hairpin-helix repeat region"/>
    <property type="match status" value="1"/>
</dbReference>
<dbReference type="Gene3D" id="3.10.560.10">
    <property type="entry name" value="Outer membrane lipoprotein wza domain like"/>
    <property type="match status" value="1"/>
</dbReference>
<dbReference type="PANTHER" id="PTHR21180">
    <property type="entry name" value="ENDONUCLEASE/EXONUCLEASE/PHOSPHATASE FAMILY DOMAIN-CONTAINING PROTEIN 1"/>
    <property type="match status" value="1"/>
</dbReference>
<dbReference type="InterPro" id="IPR003583">
    <property type="entry name" value="Hlx-hairpin-Hlx_DNA-bd_motif"/>
</dbReference>
<dbReference type="Pfam" id="PF10531">
    <property type="entry name" value="SLBB"/>
    <property type="match status" value="1"/>
</dbReference>
<dbReference type="RefSeq" id="WP_270644862.1">
    <property type="nucleotide sequence ID" value="NZ_DYXE01000009.1"/>
</dbReference>
<proteinExistence type="predicted"/>
<dbReference type="InterPro" id="IPR051675">
    <property type="entry name" value="Endo/Exo/Phosphatase_dom_1"/>
</dbReference>
<evidence type="ECO:0000313" key="4">
    <source>
        <dbReference type="Proteomes" id="UP000813420"/>
    </source>
</evidence>
<dbReference type="GO" id="GO:0003677">
    <property type="term" value="F:DNA binding"/>
    <property type="evidence" value="ECO:0007669"/>
    <property type="project" value="UniProtKB-KW"/>
</dbReference>
<gene>
    <name evidence="3" type="ORF">K8V39_00995</name>
</gene>
<reference evidence="3" key="2">
    <citation type="submission" date="2021-09" db="EMBL/GenBank/DDBJ databases">
        <authorList>
            <person name="Gilroy R."/>
        </authorList>
    </citation>
    <scope>NUCLEOTIDE SEQUENCE</scope>
    <source>
        <strain evidence="3">USAMLcec4-12693</strain>
    </source>
</reference>
<feature type="region of interest" description="Disordered" evidence="1">
    <location>
        <begin position="44"/>
        <end position="75"/>
    </location>
</feature>
<organism evidence="3 4">
    <name type="scientific">Merdimonas faecis</name>
    <dbReference type="NCBI Taxonomy" id="1653435"/>
    <lineage>
        <taxon>Bacteria</taxon>
        <taxon>Bacillati</taxon>
        <taxon>Bacillota</taxon>
        <taxon>Clostridia</taxon>
        <taxon>Lachnospirales</taxon>
        <taxon>Lachnospiraceae</taxon>
        <taxon>Merdimonas</taxon>
    </lineage>
</organism>
<dbReference type="InterPro" id="IPR010994">
    <property type="entry name" value="RuvA_2-like"/>
</dbReference>
<dbReference type="Pfam" id="PF12836">
    <property type="entry name" value="HHH_3"/>
    <property type="match status" value="1"/>
</dbReference>
<evidence type="ECO:0000256" key="1">
    <source>
        <dbReference type="SAM" id="MobiDB-lite"/>
    </source>
</evidence>
<dbReference type="InterPro" id="IPR019554">
    <property type="entry name" value="Soluble_ligand-bd"/>
</dbReference>
<dbReference type="Gene3D" id="1.10.150.280">
    <property type="entry name" value="AF1531-like domain"/>
    <property type="match status" value="1"/>
</dbReference>
<reference evidence="3" key="1">
    <citation type="journal article" date="2021" name="PeerJ">
        <title>Extensive microbial diversity within the chicken gut microbiome revealed by metagenomics and culture.</title>
        <authorList>
            <person name="Gilroy R."/>
            <person name="Ravi A."/>
            <person name="Getino M."/>
            <person name="Pursley I."/>
            <person name="Horton D.L."/>
            <person name="Alikhan N.F."/>
            <person name="Baker D."/>
            <person name="Gharbi K."/>
            <person name="Hall N."/>
            <person name="Watson M."/>
            <person name="Adriaenssens E.M."/>
            <person name="Foster-Nyarko E."/>
            <person name="Jarju S."/>
            <person name="Secka A."/>
            <person name="Antonio M."/>
            <person name="Oren A."/>
            <person name="Chaudhuri R.R."/>
            <person name="La Ragione R."/>
            <person name="Hildebrand F."/>
            <person name="Pallen M.J."/>
        </authorList>
    </citation>
    <scope>NUCLEOTIDE SEQUENCE</scope>
    <source>
        <strain evidence="3">USAMLcec4-12693</strain>
    </source>
</reference>
<keyword evidence="3" id="KW-0238">DNA-binding</keyword>
<dbReference type="SMART" id="SM00278">
    <property type="entry name" value="HhH1"/>
    <property type="match status" value="2"/>
</dbReference>
<comment type="caution">
    <text evidence="3">The sequence shown here is derived from an EMBL/GenBank/DDBJ whole genome shotgun (WGS) entry which is preliminary data.</text>
</comment>
<feature type="domain" description="Helix-hairpin-helix DNA-binding motif class 1" evidence="2">
    <location>
        <begin position="166"/>
        <end position="185"/>
    </location>
</feature>
<evidence type="ECO:0000259" key="2">
    <source>
        <dbReference type="SMART" id="SM00278"/>
    </source>
</evidence>